<evidence type="ECO:0000313" key="2">
    <source>
        <dbReference type="EMBL" id="EYB95937.1"/>
    </source>
</evidence>
<organism evidence="2 3">
    <name type="scientific">Ancylostoma ceylanicum</name>
    <dbReference type="NCBI Taxonomy" id="53326"/>
    <lineage>
        <taxon>Eukaryota</taxon>
        <taxon>Metazoa</taxon>
        <taxon>Ecdysozoa</taxon>
        <taxon>Nematoda</taxon>
        <taxon>Chromadorea</taxon>
        <taxon>Rhabditida</taxon>
        <taxon>Rhabditina</taxon>
        <taxon>Rhabditomorpha</taxon>
        <taxon>Strongyloidea</taxon>
        <taxon>Ancylostomatidae</taxon>
        <taxon>Ancylostomatinae</taxon>
        <taxon>Ancylostoma</taxon>
    </lineage>
</organism>
<feature type="domain" description="Mos1 transposase HTH" evidence="1">
    <location>
        <begin position="3"/>
        <end position="39"/>
    </location>
</feature>
<accession>A0A016SZS8</accession>
<dbReference type="Proteomes" id="UP000024635">
    <property type="component" value="Unassembled WGS sequence"/>
</dbReference>
<evidence type="ECO:0000259" key="1">
    <source>
        <dbReference type="Pfam" id="PF17906"/>
    </source>
</evidence>
<dbReference type="InterPro" id="IPR052709">
    <property type="entry name" value="Transposase-MT_Hybrid"/>
</dbReference>
<evidence type="ECO:0000313" key="3">
    <source>
        <dbReference type="Proteomes" id="UP000024635"/>
    </source>
</evidence>
<sequence length="139" mass="16390">MYQGHNVAHTTAHICTAFKGDVISRWTVNRLFQRFKSGDISLEDRPRSGRPTDCNDEALRDALREKPRATTHLAPPEYHLFRALKLHLREKKFDNETQLENEISSFFDSQLLQFWTPVVESLRKRWTYVLDHDSDYVVD</sequence>
<dbReference type="InterPro" id="IPR036397">
    <property type="entry name" value="RNaseH_sf"/>
</dbReference>
<name>A0A016SZS8_9BILA</name>
<dbReference type="AlphaFoldDB" id="A0A016SZS8"/>
<dbReference type="GO" id="GO:0003676">
    <property type="term" value="F:nucleic acid binding"/>
    <property type="evidence" value="ECO:0007669"/>
    <property type="project" value="InterPro"/>
</dbReference>
<proteinExistence type="predicted"/>
<dbReference type="EMBL" id="JARK01001490">
    <property type="protein sequence ID" value="EYB95937.1"/>
    <property type="molecule type" value="Genomic_DNA"/>
</dbReference>
<reference evidence="3" key="1">
    <citation type="journal article" date="2015" name="Nat. Genet.">
        <title>The genome and transcriptome of the zoonotic hookworm Ancylostoma ceylanicum identify infection-specific gene families.</title>
        <authorList>
            <person name="Schwarz E.M."/>
            <person name="Hu Y."/>
            <person name="Antoshechkin I."/>
            <person name="Miller M.M."/>
            <person name="Sternberg P.W."/>
            <person name="Aroian R.V."/>
        </authorList>
    </citation>
    <scope>NUCLEOTIDE SEQUENCE</scope>
    <source>
        <strain evidence="3">HY135</strain>
    </source>
</reference>
<keyword evidence="3" id="KW-1185">Reference proteome</keyword>
<comment type="caution">
    <text evidence="2">The sequence shown here is derived from an EMBL/GenBank/DDBJ whole genome shotgun (WGS) entry which is preliminary data.</text>
</comment>
<dbReference type="STRING" id="53326.A0A016SZS8"/>
<dbReference type="InterPro" id="IPR041426">
    <property type="entry name" value="Mos1_HTH"/>
</dbReference>
<dbReference type="Gene3D" id="1.10.10.1450">
    <property type="match status" value="1"/>
</dbReference>
<protein>
    <recommendedName>
        <fullName evidence="1">Mos1 transposase HTH domain-containing protein</fullName>
    </recommendedName>
</protein>
<dbReference type="Pfam" id="PF17906">
    <property type="entry name" value="HTH_48"/>
    <property type="match status" value="1"/>
</dbReference>
<dbReference type="PANTHER" id="PTHR46060">
    <property type="entry name" value="MARINER MOS1 TRANSPOSASE-LIKE PROTEIN"/>
    <property type="match status" value="1"/>
</dbReference>
<gene>
    <name evidence="2" type="primary">Acey_s0154.g2953</name>
    <name evidence="2" type="ORF">Y032_0154g2953</name>
</gene>
<dbReference type="Gene3D" id="3.30.420.10">
    <property type="entry name" value="Ribonuclease H-like superfamily/Ribonuclease H"/>
    <property type="match status" value="1"/>
</dbReference>
<dbReference type="OrthoDB" id="5872915at2759"/>
<dbReference type="PANTHER" id="PTHR46060:SF3">
    <property type="entry name" value="PROTEIN GVQW3"/>
    <property type="match status" value="1"/>
</dbReference>